<gene>
    <name evidence="1" type="ORF">SAMN04487941_0170</name>
</gene>
<evidence type="ECO:0000313" key="1">
    <source>
        <dbReference type="EMBL" id="SFU35046.1"/>
    </source>
</evidence>
<reference evidence="2" key="1">
    <citation type="submission" date="2016-10" db="EMBL/GenBank/DDBJ databases">
        <authorList>
            <person name="Varghese N."/>
        </authorList>
    </citation>
    <scope>NUCLEOTIDE SEQUENCE [LARGE SCALE GENOMIC DNA]</scope>
    <source>
        <strain evidence="2">DSM 18820</strain>
    </source>
</reference>
<accession>A0A1I7FFZ5</accession>
<proteinExistence type="predicted"/>
<dbReference type="AlphaFoldDB" id="A0A1I7FFZ5"/>
<dbReference type="Proteomes" id="UP000182491">
    <property type="component" value="Unassembled WGS sequence"/>
</dbReference>
<dbReference type="OrthoDB" id="1450672at2"/>
<dbReference type="EMBL" id="FPCA01000001">
    <property type="protein sequence ID" value="SFU35046.1"/>
    <property type="molecule type" value="Genomic_DNA"/>
</dbReference>
<protein>
    <submittedName>
        <fullName evidence="1">Uncharacterized protein</fullName>
    </submittedName>
</protein>
<dbReference type="PROSITE" id="PS51257">
    <property type="entry name" value="PROKAR_LIPOPROTEIN"/>
    <property type="match status" value="1"/>
</dbReference>
<organism evidence="1 2">
    <name type="scientific">Pontibacter akesuensis</name>
    <dbReference type="NCBI Taxonomy" id="388950"/>
    <lineage>
        <taxon>Bacteria</taxon>
        <taxon>Pseudomonadati</taxon>
        <taxon>Bacteroidota</taxon>
        <taxon>Cytophagia</taxon>
        <taxon>Cytophagales</taxon>
        <taxon>Hymenobacteraceae</taxon>
        <taxon>Pontibacter</taxon>
    </lineage>
</organism>
<keyword evidence="2" id="KW-1185">Reference proteome</keyword>
<dbReference type="RefSeq" id="WP_082815279.1">
    <property type="nucleotide sequence ID" value="NZ_BMXC01000001.1"/>
</dbReference>
<sequence>MKKIFLIVVSFLILSGCQTDDFYGTERYFLTDKETYQIGDEIELTAVIKSEKEKEVRFYDNFKNLEISFALMNGPNNEHNGSWSRSTGDVLEESDILKFEVAKGKPFVKKYKVKIESSENKIHLVIPEMNYKASFPASEFDNTTMVRIHGFCMPINPGIGDSLEDYFEVKDIKIENKNTLQQTL</sequence>
<name>A0A1I7FFZ5_9BACT</name>
<evidence type="ECO:0000313" key="2">
    <source>
        <dbReference type="Proteomes" id="UP000182491"/>
    </source>
</evidence>
<dbReference type="STRING" id="388950.GCA_001611675_03308"/>